<dbReference type="Proteomes" id="UP000317316">
    <property type="component" value="Unassembled WGS sequence"/>
</dbReference>
<feature type="transmembrane region" description="Helical" evidence="5">
    <location>
        <begin position="57"/>
        <end position="76"/>
    </location>
</feature>
<reference evidence="7 8" key="1">
    <citation type="submission" date="2019-05" db="EMBL/GenBank/DDBJ databases">
        <title>Psychrobacillus vulpis sp. nov., a new species isolated from feces of a red fox that inhabits in The Tablas de Daimiel Natural Park, Albacete, Spain.</title>
        <authorList>
            <person name="Rodriguez M."/>
            <person name="Reina J.C."/>
            <person name="Bejar V."/>
            <person name="Llamas I."/>
        </authorList>
    </citation>
    <scope>NUCLEOTIDE SEQUENCE [LARGE SCALE GENOMIC DNA]</scope>
    <source>
        <strain evidence="7 8">NEAU-3TGS17</strain>
    </source>
</reference>
<feature type="transmembrane region" description="Helical" evidence="5">
    <location>
        <begin position="164"/>
        <end position="184"/>
    </location>
</feature>
<comment type="caution">
    <text evidence="7">The sequence shown here is derived from an EMBL/GenBank/DDBJ whole genome shotgun (WGS) entry which is preliminary data.</text>
</comment>
<dbReference type="InterPro" id="IPR051328">
    <property type="entry name" value="T7SS_ABC-Transporter"/>
</dbReference>
<gene>
    <name evidence="7" type="ORF">FG382_15100</name>
</gene>
<dbReference type="RefSeq" id="WP_142539725.1">
    <property type="nucleotide sequence ID" value="NZ_BMIE01000007.1"/>
</dbReference>
<evidence type="ECO:0000256" key="2">
    <source>
        <dbReference type="ARBA" id="ARBA00022692"/>
    </source>
</evidence>
<dbReference type="InterPro" id="IPR047817">
    <property type="entry name" value="ABC2_TM_bact-type"/>
</dbReference>
<evidence type="ECO:0000256" key="1">
    <source>
        <dbReference type="ARBA" id="ARBA00004141"/>
    </source>
</evidence>
<dbReference type="GO" id="GO:0140359">
    <property type="term" value="F:ABC-type transporter activity"/>
    <property type="evidence" value="ECO:0007669"/>
    <property type="project" value="InterPro"/>
</dbReference>
<evidence type="ECO:0000313" key="7">
    <source>
        <dbReference type="EMBL" id="TQR11279.1"/>
    </source>
</evidence>
<evidence type="ECO:0000259" key="6">
    <source>
        <dbReference type="PROSITE" id="PS51012"/>
    </source>
</evidence>
<feature type="transmembrane region" description="Helical" evidence="5">
    <location>
        <begin position="221"/>
        <end position="238"/>
    </location>
</feature>
<evidence type="ECO:0000256" key="5">
    <source>
        <dbReference type="SAM" id="Phobius"/>
    </source>
</evidence>
<dbReference type="PROSITE" id="PS51012">
    <property type="entry name" value="ABC_TM2"/>
    <property type="match status" value="1"/>
</dbReference>
<dbReference type="Pfam" id="PF12698">
    <property type="entry name" value="ABC2_membrane_3"/>
    <property type="match status" value="1"/>
</dbReference>
<keyword evidence="4 5" id="KW-0472">Membrane</keyword>
<sequence length="248" mass="27911">MIATQLKYDLLMFSRELFYLVFTVFVPPATYIFMGQLYGEQSYAGNLSYAQTYTPSFILLITFTVVFFAFGFDQVAQRTTGVEKRISLSPVSKNTLLLSSIIRAIIITSLGYGFILIIGLFMFDLEFGLLSFLTSYGFFILLNAVLLIIASAVYSFFQHMNSALVFSIVVFQAVIFTGGFAMPISMMPKFIQVIAEVNPMYHMNNLFIAVWNGQLTFNNNVFLSIGYIVALVAVALVIHRIQNKRKIG</sequence>
<evidence type="ECO:0000256" key="3">
    <source>
        <dbReference type="ARBA" id="ARBA00022989"/>
    </source>
</evidence>
<feature type="transmembrane region" description="Helical" evidence="5">
    <location>
        <begin position="96"/>
        <end position="123"/>
    </location>
</feature>
<dbReference type="InterPro" id="IPR000412">
    <property type="entry name" value="ABC_2_transport"/>
</dbReference>
<feature type="transmembrane region" description="Helical" evidence="5">
    <location>
        <begin position="17"/>
        <end position="37"/>
    </location>
</feature>
<protein>
    <submittedName>
        <fullName evidence="7">ABC transporter permease</fullName>
    </submittedName>
</protein>
<dbReference type="OrthoDB" id="9788252at2"/>
<feature type="transmembrane region" description="Helical" evidence="5">
    <location>
        <begin position="135"/>
        <end position="157"/>
    </location>
</feature>
<dbReference type="PIRSF" id="PIRSF006648">
    <property type="entry name" value="DrrB"/>
    <property type="match status" value="1"/>
</dbReference>
<comment type="subcellular location">
    <subcellularLocation>
        <location evidence="1">Membrane</location>
        <topology evidence="1">Multi-pass membrane protein</topology>
    </subcellularLocation>
</comment>
<keyword evidence="3 5" id="KW-1133">Transmembrane helix</keyword>
<dbReference type="PANTHER" id="PTHR43077">
    <property type="entry name" value="TRANSPORT PERMEASE YVFS-RELATED"/>
    <property type="match status" value="1"/>
</dbReference>
<accession>A0A544T1F6</accession>
<organism evidence="7 8">
    <name type="scientific">Psychrobacillus lasiicapitis</name>
    <dbReference type="NCBI Taxonomy" id="1636719"/>
    <lineage>
        <taxon>Bacteria</taxon>
        <taxon>Bacillati</taxon>
        <taxon>Bacillota</taxon>
        <taxon>Bacilli</taxon>
        <taxon>Bacillales</taxon>
        <taxon>Bacillaceae</taxon>
        <taxon>Psychrobacillus</taxon>
    </lineage>
</organism>
<dbReference type="InterPro" id="IPR013525">
    <property type="entry name" value="ABC2_TM"/>
</dbReference>
<evidence type="ECO:0000256" key="4">
    <source>
        <dbReference type="ARBA" id="ARBA00023136"/>
    </source>
</evidence>
<feature type="domain" description="ABC transmembrane type-2" evidence="6">
    <location>
        <begin position="18"/>
        <end position="246"/>
    </location>
</feature>
<proteinExistence type="predicted"/>
<evidence type="ECO:0000313" key="8">
    <source>
        <dbReference type="Proteomes" id="UP000317316"/>
    </source>
</evidence>
<dbReference type="GO" id="GO:0043190">
    <property type="term" value="C:ATP-binding cassette (ABC) transporter complex"/>
    <property type="evidence" value="ECO:0007669"/>
    <property type="project" value="InterPro"/>
</dbReference>
<keyword evidence="2 5" id="KW-0812">Transmembrane</keyword>
<dbReference type="PANTHER" id="PTHR43077:SF10">
    <property type="entry name" value="TRANSPORT PERMEASE PROTEIN"/>
    <property type="match status" value="1"/>
</dbReference>
<name>A0A544T1F6_9BACI</name>
<keyword evidence="8" id="KW-1185">Reference proteome</keyword>
<dbReference type="AlphaFoldDB" id="A0A544T1F6"/>
<dbReference type="EMBL" id="VDGH01000009">
    <property type="protein sequence ID" value="TQR11279.1"/>
    <property type="molecule type" value="Genomic_DNA"/>
</dbReference>